<protein>
    <submittedName>
        <fullName evidence="1">Uncharacterized protein</fullName>
    </submittedName>
</protein>
<dbReference type="RefSeq" id="WP_213350717.1">
    <property type="nucleotide sequence ID" value="NZ_JAHBGB010000002.1"/>
</dbReference>
<dbReference type="EMBL" id="JBHUHD010000001">
    <property type="protein sequence ID" value="MFD2140753.1"/>
    <property type="molecule type" value="Genomic_DNA"/>
</dbReference>
<name>A0ABW4YWT7_9HYPH</name>
<reference evidence="2" key="1">
    <citation type="journal article" date="2019" name="Int. J. Syst. Evol. Microbiol.">
        <title>The Global Catalogue of Microorganisms (GCM) 10K type strain sequencing project: providing services to taxonomists for standard genome sequencing and annotation.</title>
        <authorList>
            <consortium name="The Broad Institute Genomics Platform"/>
            <consortium name="The Broad Institute Genome Sequencing Center for Infectious Disease"/>
            <person name="Wu L."/>
            <person name="Ma J."/>
        </authorList>
    </citation>
    <scope>NUCLEOTIDE SEQUENCE [LARGE SCALE GENOMIC DNA]</scope>
    <source>
        <strain evidence="2">CCM 7435</strain>
    </source>
</reference>
<dbReference type="Proteomes" id="UP001597299">
    <property type="component" value="Unassembled WGS sequence"/>
</dbReference>
<evidence type="ECO:0000313" key="1">
    <source>
        <dbReference type="EMBL" id="MFD2140753.1"/>
    </source>
</evidence>
<organism evidence="1 2">
    <name type="scientific">Ancylobacter oerskovii</name>
    <dbReference type="NCBI Taxonomy" id="459519"/>
    <lineage>
        <taxon>Bacteria</taxon>
        <taxon>Pseudomonadati</taxon>
        <taxon>Pseudomonadota</taxon>
        <taxon>Alphaproteobacteria</taxon>
        <taxon>Hyphomicrobiales</taxon>
        <taxon>Xanthobacteraceae</taxon>
        <taxon>Ancylobacter</taxon>
    </lineage>
</organism>
<accession>A0ABW4YWT7</accession>
<gene>
    <name evidence="1" type="ORF">ACFSNC_10110</name>
</gene>
<evidence type="ECO:0000313" key="2">
    <source>
        <dbReference type="Proteomes" id="UP001597299"/>
    </source>
</evidence>
<comment type="caution">
    <text evidence="1">The sequence shown here is derived from an EMBL/GenBank/DDBJ whole genome shotgun (WGS) entry which is preliminary data.</text>
</comment>
<proteinExistence type="predicted"/>
<keyword evidence="2" id="KW-1185">Reference proteome</keyword>
<sequence length="261" mass="27926">MPDTSGPARDASPLPPLASRREPRQTWVNLLALHLDARRNWRELSETAGGDAGLNEVDVFLAGVIARLAGARRVAVGEAELARRLEHCRVDPAISFVEAADETPAGDEVRLYPAAAMERAGRAALGAAGAVVLVHGVGRDWQGLEGAAVGGVHGRPLAGLSPALWKSSLLLLAADERRADRDRLLAQLSTLLADRAIDPFFLLDQIQELRAAARRPQAAPDDAEALKARIAELEHEVASLRRYATLQQESIRHLGGAADLP</sequence>